<dbReference type="EMBL" id="MU394436">
    <property type="protein sequence ID" value="KAI6080543.1"/>
    <property type="molecule type" value="Genomic_DNA"/>
</dbReference>
<evidence type="ECO:0000313" key="2">
    <source>
        <dbReference type="Proteomes" id="UP001497680"/>
    </source>
</evidence>
<dbReference type="Proteomes" id="UP001497680">
    <property type="component" value="Unassembled WGS sequence"/>
</dbReference>
<keyword evidence="2" id="KW-1185">Reference proteome</keyword>
<sequence>MPSLTRLFKRSSRHASSSVSQSSSTTATEWPLGLDVVYDGPEASLDIVAIHGLNGHREKTWTADNGVHWLRDLLPKDLPTVRILTWGYDANTHASGRVSCQYLYDHALDLVADLTRKRTLTNSTERPIIFVAHSLGGIVVKSALIHSDAARQGAQHEHRSVKTSTYGILFMGTPHQGGNGVQLGRALVNIASIFVAADDRILKHLERDSEWLQQQLGQYGPISGDFVTKFAYETYETPTLLGPRILVVPRASAVVPGQADAEAIGIHSDHTHMIKFSSKDDGGYRKVSENLQIMAKGAGETIRSRWETEARLDTARRNHVAQFFLPLNLSQVTDVPRFVAREDELRRMHEILGTGGERRTTILHGLGGMGKTQLAREYIKRHRIQFSAAIWLNARDVTSLRQTFMQAAQQIHREYPSVVYVRNAVENRDVDESAEAVKRWLEEPANTRWVVVYDNYDNPKFGSTKAIRTKGDGNASGTMLADKRKQTVAQDEDLTQRAFDIRPFLPSAYHGAVIITTRSGEVELGTYVRLKKLTDPKSGLEILASTSYRQGVDQDEAARTLVQRLDGLPLALATAGAYLKGVPSTTFANYLTLYEDSWRQLQESSPQILSYEDRALYSTWNLSLAHIQDQNPASAMLLRLWAYFDNEDLWYELLLEGLQSDGKEYVHGIVADKIHFDGAIRVLYNHGLVEADASMREWAGESQGYGMHGCVHAWTQHILNEDKDGESIEMARVAMECVGRHVPGQDVREYWVTQRRLLKHADRYWMRTGRSKEERQGDEWVYGSLGMLYADQGRLADAEAMYERALEGNKKAWGPDHTSTLDAVNSLGNIYANQGRLADAEAMYKRALEGKEKARGRDHTSTLRTVNNLGILYKNQGRLGDAEAMYKRALEGYEKALGRDHTSTLRTVNNLGLLYANQGRLADAEAMYERALEGNKKAWGPDHTSTLDTVNNLGQLYANQGRLADAEAMYKRALEGKEKTWGPEHTSTLDTVNNLGALYADQGRLGDAEAMYKRALEGKEKARGRDHISTLRTVNNLGLLYKNQGRLAEAEAMYERALEGNEKALGPEHTSTVSTVNNLGALYKSQGRLADAEAMYKRALEGYEKTWGPDHTLTLDTVNNLGNLYKNQGRLADAEAMYNRALEGYEKARGPEHTSTLDIVNNLGLLYKDQGRLGDAEAMYKRALEGKEKAWGPEHTSTLDTVNNLGNLYAAQGQLGDAEAMYERALEGYEKALGMEMVKTYPPALNTLENLGRLFHQLNDKEKSCLYFLRARDGCQAVFGSSSDRYKNLVSQLRLLQGESSG</sequence>
<accession>A0ACC0CJM3</accession>
<protein>
    <submittedName>
        <fullName evidence="1">Uncharacterized protein</fullName>
    </submittedName>
</protein>
<organism evidence="1 2">
    <name type="scientific">Hypoxylon rubiginosum</name>
    <dbReference type="NCBI Taxonomy" id="110542"/>
    <lineage>
        <taxon>Eukaryota</taxon>
        <taxon>Fungi</taxon>
        <taxon>Dikarya</taxon>
        <taxon>Ascomycota</taxon>
        <taxon>Pezizomycotina</taxon>
        <taxon>Sordariomycetes</taxon>
        <taxon>Xylariomycetidae</taxon>
        <taxon>Xylariales</taxon>
        <taxon>Hypoxylaceae</taxon>
        <taxon>Hypoxylon</taxon>
    </lineage>
</organism>
<proteinExistence type="predicted"/>
<reference evidence="1 2" key="1">
    <citation type="journal article" date="2022" name="New Phytol.">
        <title>Ecological generalism drives hyperdiversity of secondary metabolite gene clusters in xylarialean endophytes.</title>
        <authorList>
            <person name="Franco M.E.E."/>
            <person name="Wisecaver J.H."/>
            <person name="Arnold A.E."/>
            <person name="Ju Y.M."/>
            <person name="Slot J.C."/>
            <person name="Ahrendt S."/>
            <person name="Moore L.P."/>
            <person name="Eastman K.E."/>
            <person name="Scott K."/>
            <person name="Konkel Z."/>
            <person name="Mondo S.J."/>
            <person name="Kuo A."/>
            <person name="Hayes R.D."/>
            <person name="Haridas S."/>
            <person name="Andreopoulos B."/>
            <person name="Riley R."/>
            <person name="LaButti K."/>
            <person name="Pangilinan J."/>
            <person name="Lipzen A."/>
            <person name="Amirebrahimi M."/>
            <person name="Yan J."/>
            <person name="Adam C."/>
            <person name="Keymanesh K."/>
            <person name="Ng V."/>
            <person name="Louie K."/>
            <person name="Northen T."/>
            <person name="Drula E."/>
            <person name="Henrissat B."/>
            <person name="Hsieh H.M."/>
            <person name="Youens-Clark K."/>
            <person name="Lutzoni F."/>
            <person name="Miadlikowska J."/>
            <person name="Eastwood D.C."/>
            <person name="Hamelin R.C."/>
            <person name="Grigoriev I.V."/>
            <person name="U'Ren J.M."/>
        </authorList>
    </citation>
    <scope>NUCLEOTIDE SEQUENCE [LARGE SCALE GENOMIC DNA]</scope>
    <source>
        <strain evidence="1 2">ER1909</strain>
    </source>
</reference>
<gene>
    <name evidence="1" type="ORF">F4821DRAFT_273780</name>
</gene>
<name>A0ACC0CJM3_9PEZI</name>
<evidence type="ECO:0000313" key="1">
    <source>
        <dbReference type="EMBL" id="KAI6080543.1"/>
    </source>
</evidence>
<comment type="caution">
    <text evidence="1">The sequence shown here is derived from an EMBL/GenBank/DDBJ whole genome shotgun (WGS) entry which is preliminary data.</text>
</comment>